<feature type="compositionally biased region" description="Basic and acidic residues" evidence="1">
    <location>
        <begin position="139"/>
        <end position="160"/>
    </location>
</feature>
<name>A0A4S2MR21_9PEZI</name>
<evidence type="ECO:0000256" key="1">
    <source>
        <dbReference type="SAM" id="MobiDB-lite"/>
    </source>
</evidence>
<gene>
    <name evidence="2" type="ORF">EX30DRAFT_375014</name>
</gene>
<dbReference type="AlphaFoldDB" id="A0A4S2MR21"/>
<sequence>MVKWNPDADIRLFMVVLKVHNISVCSRPLSLLFPHPPSSTTNPLPRQIDNTKVAHLFGHGATPKAIKEHILKLRIKVAEMEDLTGAGGDGDVEGLGEKKKKAPVGRKRKTKAEVEGGGKGGIERGGGKATRGKGRGKKVKVDVEKEEKEVEKEVDVKEERGEEEEE</sequence>
<dbReference type="EMBL" id="ML220161">
    <property type="protein sequence ID" value="TGZ77007.1"/>
    <property type="molecule type" value="Genomic_DNA"/>
</dbReference>
<feature type="region of interest" description="Disordered" evidence="1">
    <location>
        <begin position="84"/>
        <end position="166"/>
    </location>
</feature>
<proteinExistence type="predicted"/>
<dbReference type="OrthoDB" id="5418867at2759"/>
<feature type="compositionally biased region" description="Basic and acidic residues" evidence="1">
    <location>
        <begin position="111"/>
        <end position="126"/>
    </location>
</feature>
<dbReference type="InParanoid" id="A0A4S2MR21"/>
<protein>
    <submittedName>
        <fullName evidence="2">Uncharacterized protein</fullName>
    </submittedName>
</protein>
<evidence type="ECO:0000313" key="3">
    <source>
        <dbReference type="Proteomes" id="UP000298138"/>
    </source>
</evidence>
<keyword evidence="3" id="KW-1185">Reference proteome</keyword>
<accession>A0A4S2MR21</accession>
<feature type="compositionally biased region" description="Basic residues" evidence="1">
    <location>
        <begin position="98"/>
        <end position="110"/>
    </location>
</feature>
<evidence type="ECO:0000313" key="2">
    <source>
        <dbReference type="EMBL" id="TGZ77007.1"/>
    </source>
</evidence>
<organism evidence="2 3">
    <name type="scientific">Ascodesmis nigricans</name>
    <dbReference type="NCBI Taxonomy" id="341454"/>
    <lineage>
        <taxon>Eukaryota</taxon>
        <taxon>Fungi</taxon>
        <taxon>Dikarya</taxon>
        <taxon>Ascomycota</taxon>
        <taxon>Pezizomycotina</taxon>
        <taxon>Pezizomycetes</taxon>
        <taxon>Pezizales</taxon>
        <taxon>Ascodesmidaceae</taxon>
        <taxon>Ascodesmis</taxon>
    </lineage>
</organism>
<dbReference type="Proteomes" id="UP000298138">
    <property type="component" value="Unassembled WGS sequence"/>
</dbReference>
<reference evidence="2 3" key="1">
    <citation type="submission" date="2019-04" db="EMBL/GenBank/DDBJ databases">
        <title>Comparative genomics and transcriptomics to analyze fruiting body development in filamentous ascomycetes.</title>
        <authorList>
            <consortium name="DOE Joint Genome Institute"/>
            <person name="Lutkenhaus R."/>
            <person name="Traeger S."/>
            <person name="Breuer J."/>
            <person name="Kuo A."/>
            <person name="Lipzen A."/>
            <person name="Pangilinan J."/>
            <person name="Dilworth D."/>
            <person name="Sandor L."/>
            <person name="Poggeler S."/>
            <person name="Barry K."/>
            <person name="Grigoriev I.V."/>
            <person name="Nowrousian M."/>
        </authorList>
    </citation>
    <scope>NUCLEOTIDE SEQUENCE [LARGE SCALE GENOMIC DNA]</scope>
    <source>
        <strain evidence="2 3">CBS 389.68</strain>
    </source>
</reference>